<dbReference type="AlphaFoldDB" id="A0A1F8F0Z9"/>
<dbReference type="Proteomes" id="UP000178023">
    <property type="component" value="Unassembled WGS sequence"/>
</dbReference>
<dbReference type="EMBL" id="MGJL01000034">
    <property type="protein sequence ID" value="OGN06793.1"/>
    <property type="molecule type" value="Genomic_DNA"/>
</dbReference>
<accession>A0A1F8F0Z9</accession>
<evidence type="ECO:0000313" key="2">
    <source>
        <dbReference type="Proteomes" id="UP000178023"/>
    </source>
</evidence>
<name>A0A1F8F0Z9_9BACT</name>
<reference evidence="1 2" key="1">
    <citation type="journal article" date="2016" name="Nat. Commun.">
        <title>Thousands of microbial genomes shed light on interconnected biogeochemical processes in an aquifer system.</title>
        <authorList>
            <person name="Anantharaman K."/>
            <person name="Brown C.T."/>
            <person name="Hug L.A."/>
            <person name="Sharon I."/>
            <person name="Castelle C.J."/>
            <person name="Probst A.J."/>
            <person name="Thomas B.C."/>
            <person name="Singh A."/>
            <person name="Wilkins M.J."/>
            <person name="Karaoz U."/>
            <person name="Brodie E.L."/>
            <person name="Williams K.H."/>
            <person name="Hubbard S.S."/>
            <person name="Banfield J.F."/>
        </authorList>
    </citation>
    <scope>NUCLEOTIDE SEQUENCE [LARGE SCALE GENOMIC DNA]</scope>
</reference>
<gene>
    <name evidence="1" type="ORF">A2750_03585</name>
</gene>
<evidence type="ECO:0008006" key="3">
    <source>
        <dbReference type="Google" id="ProtNLM"/>
    </source>
</evidence>
<dbReference type="SUPFAM" id="SSF52151">
    <property type="entry name" value="FabD/lysophospholipase-like"/>
    <property type="match status" value="1"/>
</dbReference>
<dbReference type="InterPro" id="IPR016035">
    <property type="entry name" value="Acyl_Trfase/lysoPLipase"/>
</dbReference>
<sequence length="389" mass="43630">MQLKKGAKIAILPRAGPSNGPYSAQYLATLRQGLQLNKSDVNIAGIYAVSGSCPTALLGCIGEEEKLCNIWLNLTPKDIVGDEKEELDHFIQFLSGNWKTKIQRILTTKERKAYISVIRRLKNGHVFSNLHLAQLIRERCGPYLDRIFSPEAAVIKIGTVDYLTGQQIIFSNRIPEHKELIHIGVAASMGVVPLFNSFTIDRPKELKLANKTHPKFNSLLLVDGGYRASLLLEEAIREPVDYDIIVIIDINGLNYRPLESEKYNLVSRIEWVQSIASTTNDRLQLSLKERIDEGIAIRNKLVSLGKLSDNLQEIDELIGRMNHGRLRLFDKHAPEVVMVSGSGRNVQFDFTNFTQADIAQIMRYGHNDALKALKRLGLSTEGLPLIRPA</sequence>
<organism evidence="1 2">
    <name type="scientific">Candidatus Yanofskybacteria bacterium RIFCSPHIGHO2_01_FULL_45_42</name>
    <dbReference type="NCBI Taxonomy" id="1802671"/>
    <lineage>
        <taxon>Bacteria</taxon>
        <taxon>Candidatus Yanofskyibacteriota</taxon>
    </lineage>
</organism>
<evidence type="ECO:0000313" key="1">
    <source>
        <dbReference type="EMBL" id="OGN06793.1"/>
    </source>
</evidence>
<protein>
    <recommendedName>
        <fullName evidence="3">PNPLA domain-containing protein</fullName>
    </recommendedName>
</protein>
<proteinExistence type="predicted"/>
<comment type="caution">
    <text evidence="1">The sequence shown here is derived from an EMBL/GenBank/DDBJ whole genome shotgun (WGS) entry which is preliminary data.</text>
</comment>